<protein>
    <submittedName>
        <fullName evidence="1">Uncharacterized protein</fullName>
    </submittedName>
</protein>
<name>A0A2B4RHP3_STYPI</name>
<accession>A0A2B4RHP3</accession>
<sequence length="271" mass="30803">MAVLGNDKRWLVTLAALNKVLAPVLRAIVKQGMDYFYEFVDNHLNGLLTPCSLKTLTKTDVCHLAATPSLASALKDLNFGNINNNSGKNKAACNCTVNSSVDLAKLYLPNYLAKFSAFDKSMDLSAALNLLGYRKYRSQIFLSSDPLHNIQSMADDVRENVRNPASHFDESHWSQIVFDQCFDKIKALVQCLPLNAVKEKELLDQLSEWKTIGFQLIVDEDVKDLMEQFQNDKPTRDEIEKIMEKHSTRNRTFFSERMDTFQNVVLSELQD</sequence>
<evidence type="ECO:0000313" key="2">
    <source>
        <dbReference type="Proteomes" id="UP000225706"/>
    </source>
</evidence>
<keyword evidence="2" id="KW-1185">Reference proteome</keyword>
<dbReference type="Proteomes" id="UP000225706">
    <property type="component" value="Unassembled WGS sequence"/>
</dbReference>
<reference evidence="2" key="1">
    <citation type="journal article" date="2017" name="bioRxiv">
        <title>Comparative analysis of the genomes of Stylophora pistillata and Acropora digitifera provides evidence for extensive differences between species of corals.</title>
        <authorList>
            <person name="Voolstra C.R."/>
            <person name="Li Y."/>
            <person name="Liew Y.J."/>
            <person name="Baumgarten S."/>
            <person name="Zoccola D."/>
            <person name="Flot J.-F."/>
            <person name="Tambutte S."/>
            <person name="Allemand D."/>
            <person name="Aranda M."/>
        </authorList>
    </citation>
    <scope>NUCLEOTIDE SEQUENCE [LARGE SCALE GENOMIC DNA]</scope>
</reference>
<gene>
    <name evidence="1" type="ORF">AWC38_SpisGene19982</name>
</gene>
<dbReference type="OrthoDB" id="5988093at2759"/>
<comment type="caution">
    <text evidence="1">The sequence shown here is derived from an EMBL/GenBank/DDBJ whole genome shotgun (WGS) entry which is preliminary data.</text>
</comment>
<organism evidence="1 2">
    <name type="scientific">Stylophora pistillata</name>
    <name type="common">Smooth cauliflower coral</name>
    <dbReference type="NCBI Taxonomy" id="50429"/>
    <lineage>
        <taxon>Eukaryota</taxon>
        <taxon>Metazoa</taxon>
        <taxon>Cnidaria</taxon>
        <taxon>Anthozoa</taxon>
        <taxon>Hexacorallia</taxon>
        <taxon>Scleractinia</taxon>
        <taxon>Astrocoeniina</taxon>
        <taxon>Pocilloporidae</taxon>
        <taxon>Stylophora</taxon>
    </lineage>
</organism>
<dbReference type="AlphaFoldDB" id="A0A2B4RHP3"/>
<evidence type="ECO:0000313" key="1">
    <source>
        <dbReference type="EMBL" id="PFX15785.1"/>
    </source>
</evidence>
<dbReference type="EMBL" id="LSMT01000611">
    <property type="protein sequence ID" value="PFX15785.1"/>
    <property type="molecule type" value="Genomic_DNA"/>
</dbReference>
<proteinExistence type="predicted"/>